<sequence>MDEMAPGPLTDPRGHSRGRGRSQNTSGRGVFIRSEPHAMRRVILTARMCAEPCSHLNNLKRQEKEVGLYVHGLYLLLTIIGFRRDTAPTHIICTSAPWGQGGCGREVRIQASSSLRRASDSVQARARGVDLETTIGCAIFFLRIFRANHVPFEKDTAIWGCGDLRRAQRGLLGSVVIHAQLVVGSAWWGQATAA</sequence>
<feature type="region of interest" description="Disordered" evidence="1">
    <location>
        <begin position="1"/>
        <end position="31"/>
    </location>
</feature>
<proteinExistence type="predicted"/>
<protein>
    <submittedName>
        <fullName evidence="2">Uncharacterized protein</fullName>
    </submittedName>
</protein>
<keyword evidence="3" id="KW-1185">Reference proteome</keyword>
<gene>
    <name evidence="2" type="ORF">RRG08_028851</name>
</gene>
<accession>A0AAE0YZ37</accession>
<dbReference type="AlphaFoldDB" id="A0AAE0YZ37"/>
<reference evidence="2" key="1">
    <citation type="journal article" date="2023" name="G3 (Bethesda)">
        <title>A reference genome for the long-term kleptoplast-retaining sea slug Elysia crispata morphotype clarki.</title>
        <authorList>
            <person name="Eastman K.E."/>
            <person name="Pendleton A.L."/>
            <person name="Shaikh M.A."/>
            <person name="Suttiyut T."/>
            <person name="Ogas R."/>
            <person name="Tomko P."/>
            <person name="Gavelis G."/>
            <person name="Widhalm J.R."/>
            <person name="Wisecaver J.H."/>
        </authorList>
    </citation>
    <scope>NUCLEOTIDE SEQUENCE</scope>
    <source>
        <strain evidence="2">ECLA1</strain>
    </source>
</reference>
<dbReference type="EMBL" id="JAWDGP010005065">
    <property type="protein sequence ID" value="KAK3759849.1"/>
    <property type="molecule type" value="Genomic_DNA"/>
</dbReference>
<organism evidence="2 3">
    <name type="scientific">Elysia crispata</name>
    <name type="common">lettuce slug</name>
    <dbReference type="NCBI Taxonomy" id="231223"/>
    <lineage>
        <taxon>Eukaryota</taxon>
        <taxon>Metazoa</taxon>
        <taxon>Spiralia</taxon>
        <taxon>Lophotrochozoa</taxon>
        <taxon>Mollusca</taxon>
        <taxon>Gastropoda</taxon>
        <taxon>Heterobranchia</taxon>
        <taxon>Euthyneura</taxon>
        <taxon>Panpulmonata</taxon>
        <taxon>Sacoglossa</taxon>
        <taxon>Placobranchoidea</taxon>
        <taxon>Plakobranchidae</taxon>
        <taxon>Elysia</taxon>
    </lineage>
</organism>
<comment type="caution">
    <text evidence="2">The sequence shown here is derived from an EMBL/GenBank/DDBJ whole genome shotgun (WGS) entry which is preliminary data.</text>
</comment>
<evidence type="ECO:0000313" key="2">
    <source>
        <dbReference type="EMBL" id="KAK3759849.1"/>
    </source>
</evidence>
<dbReference type="Proteomes" id="UP001283361">
    <property type="component" value="Unassembled WGS sequence"/>
</dbReference>
<evidence type="ECO:0000313" key="3">
    <source>
        <dbReference type="Proteomes" id="UP001283361"/>
    </source>
</evidence>
<evidence type="ECO:0000256" key="1">
    <source>
        <dbReference type="SAM" id="MobiDB-lite"/>
    </source>
</evidence>
<name>A0AAE0YZ37_9GAST</name>